<dbReference type="OrthoDB" id="2629056at2"/>
<keyword evidence="1" id="KW-0472">Membrane</keyword>
<gene>
    <name evidence="2" type="ORF">FPZ49_22930</name>
</gene>
<keyword evidence="1" id="KW-0812">Transmembrane</keyword>
<evidence type="ECO:0000256" key="1">
    <source>
        <dbReference type="SAM" id="Phobius"/>
    </source>
</evidence>
<reference evidence="2 3" key="1">
    <citation type="submission" date="2019-07" db="EMBL/GenBank/DDBJ databases">
        <authorList>
            <person name="Kim J."/>
        </authorList>
    </citation>
    <scope>NUCLEOTIDE SEQUENCE [LARGE SCALE GENOMIC DNA]</scope>
    <source>
        <strain evidence="2 3">JC52</strain>
    </source>
</reference>
<proteinExistence type="predicted"/>
<keyword evidence="3" id="KW-1185">Reference proteome</keyword>
<feature type="transmembrane region" description="Helical" evidence="1">
    <location>
        <begin position="20"/>
        <end position="39"/>
    </location>
</feature>
<keyword evidence="1" id="KW-1133">Transmembrane helix</keyword>
<evidence type="ECO:0000313" key="2">
    <source>
        <dbReference type="EMBL" id="TVY07602.1"/>
    </source>
</evidence>
<dbReference type="RefSeq" id="WP_144851389.1">
    <property type="nucleotide sequence ID" value="NZ_VNJI01000034.1"/>
</dbReference>
<dbReference type="Proteomes" id="UP000317036">
    <property type="component" value="Unassembled WGS sequence"/>
</dbReference>
<dbReference type="EMBL" id="VNJI01000034">
    <property type="protein sequence ID" value="TVY07602.1"/>
    <property type="molecule type" value="Genomic_DNA"/>
</dbReference>
<protein>
    <submittedName>
        <fullName evidence="2">Uncharacterized protein</fullName>
    </submittedName>
</protein>
<sequence length="136" mass="15066">MNRAARAIEQREQGRIRLRLGMLLVLLIATVAGTVYWISTSTSKNSESNLTVRLAFTRSSVIIENGDTDLWSGVTIRLNGEYTYTVDRLPRGAGSVPWTAFHNAAGEPFNAQRTTAHQLTLEVEEGPGGKPGHWKW</sequence>
<accession>A0A559K645</accession>
<evidence type="ECO:0000313" key="3">
    <source>
        <dbReference type="Proteomes" id="UP000317036"/>
    </source>
</evidence>
<dbReference type="AlphaFoldDB" id="A0A559K645"/>
<organism evidence="2 3">
    <name type="scientific">Paenibacillus cremeus</name>
    <dbReference type="NCBI Taxonomy" id="2163881"/>
    <lineage>
        <taxon>Bacteria</taxon>
        <taxon>Bacillati</taxon>
        <taxon>Bacillota</taxon>
        <taxon>Bacilli</taxon>
        <taxon>Bacillales</taxon>
        <taxon>Paenibacillaceae</taxon>
        <taxon>Paenibacillus</taxon>
    </lineage>
</organism>
<comment type="caution">
    <text evidence="2">The sequence shown here is derived from an EMBL/GenBank/DDBJ whole genome shotgun (WGS) entry which is preliminary data.</text>
</comment>
<name>A0A559K645_9BACL</name>